<evidence type="ECO:0000259" key="5">
    <source>
        <dbReference type="Pfam" id="PF00150"/>
    </source>
</evidence>
<reference evidence="7" key="1">
    <citation type="submission" date="2011-03" db="EMBL/GenBank/DDBJ databases">
        <authorList>
            <person name="Voget S."/>
            <person name="Streit W.R."/>
            <person name="Jaeger K.E."/>
            <person name="Daniel R."/>
        </authorList>
    </citation>
    <scope>NUCLEOTIDE SEQUENCE [LARGE SCALE GENOMIC DNA]</scope>
    <source>
        <strain evidence="7">PG1</strain>
    </source>
</reference>
<protein>
    <submittedName>
        <fullName evidence="6">Putative glycoside hydrolase</fullName>
    </submittedName>
</protein>
<dbReference type="GO" id="GO:0009251">
    <property type="term" value="P:glucan catabolic process"/>
    <property type="evidence" value="ECO:0007669"/>
    <property type="project" value="TreeGrafter"/>
</dbReference>
<organism evidence="6 7">
    <name type="scientific">Burkholderia plantarii</name>
    <dbReference type="NCBI Taxonomy" id="41899"/>
    <lineage>
        <taxon>Bacteria</taxon>
        <taxon>Pseudomonadati</taxon>
        <taxon>Pseudomonadota</taxon>
        <taxon>Betaproteobacteria</taxon>
        <taxon>Burkholderiales</taxon>
        <taxon>Burkholderiaceae</taxon>
        <taxon>Burkholderia</taxon>
    </lineage>
</organism>
<sequence>MTTNNRATNDATKHTTTSRSAWRRLRRAPIMAAIAAGVIAGAASTGAQAVSMLHASGRQIVDASGQGVALRGVNLGGWFVMESYMSPMDAGSLTDTYSVMAQLDASYGVAEERVLMKAYQDTWIQAQDFANIKAGGFNAVRVPLWWGQFFDLTNPTIPGWRSDAFAELDQLVANAAANGIYVIFDMHGVIGGQGTDPDTGRANVNQFWSNSEYQSDTAWMWWQIANHFKGNATVAGYDLINEPTGAPNTAAVWSAYAKLYTSIRSADPDHMIFIEGTFGNWNWDMLPPPSQYGWTNVVYEMHEYQWNANGNASVIDAGADRQATDFANHASWNVPGYIGEFNAFQGGAAAWQHSITAYDNAGLSWTSWAYKAVNGVAPNYWGWYDPTYWPARPNVSTDSASEIQRKWQLWSTSATFAKNTAINLKPSY</sequence>
<dbReference type="Pfam" id="PF00150">
    <property type="entry name" value="Cellulase"/>
    <property type="match status" value="1"/>
</dbReference>
<dbReference type="SUPFAM" id="SSF51445">
    <property type="entry name" value="(Trans)glycosidases"/>
    <property type="match status" value="1"/>
</dbReference>
<name>A0A0B6SD05_BURPL</name>
<feature type="domain" description="Glycoside hydrolase family 5" evidence="5">
    <location>
        <begin position="119"/>
        <end position="371"/>
    </location>
</feature>
<comment type="similarity">
    <text evidence="3">Belongs to the glycosyl hydrolase 5 (cellulase A) family.</text>
</comment>
<proteinExistence type="inferred from homology"/>
<evidence type="ECO:0000256" key="3">
    <source>
        <dbReference type="RuleBase" id="RU361153"/>
    </source>
</evidence>
<keyword evidence="2 3" id="KW-0326">Glycosidase</keyword>
<evidence type="ECO:0000313" key="7">
    <source>
        <dbReference type="Proteomes" id="UP000031838"/>
    </source>
</evidence>
<dbReference type="PANTHER" id="PTHR31297:SF13">
    <property type="entry name" value="PUTATIVE-RELATED"/>
    <property type="match status" value="1"/>
</dbReference>
<dbReference type="KEGG" id="bgp:BGL_2c20670"/>
<dbReference type="InterPro" id="IPR017853">
    <property type="entry name" value="GH"/>
</dbReference>
<gene>
    <name evidence="6" type="ORF">BGL_2c20670</name>
</gene>
<dbReference type="GO" id="GO:0005576">
    <property type="term" value="C:extracellular region"/>
    <property type="evidence" value="ECO:0007669"/>
    <property type="project" value="TreeGrafter"/>
</dbReference>
<keyword evidence="7" id="KW-1185">Reference proteome</keyword>
<accession>A0A0B6SD05</accession>
<dbReference type="RefSeq" id="WP_042628442.1">
    <property type="nucleotide sequence ID" value="NZ_CP002581.1"/>
</dbReference>
<evidence type="ECO:0000313" key="6">
    <source>
        <dbReference type="EMBL" id="AJK50131.1"/>
    </source>
</evidence>
<dbReference type="Proteomes" id="UP000031838">
    <property type="component" value="Chromosome 2"/>
</dbReference>
<dbReference type="InterPro" id="IPR050386">
    <property type="entry name" value="Glycosyl_hydrolase_5"/>
</dbReference>
<dbReference type="AlphaFoldDB" id="A0A0B6SD05"/>
<dbReference type="PANTHER" id="PTHR31297">
    <property type="entry name" value="GLUCAN ENDO-1,6-BETA-GLUCOSIDASE B"/>
    <property type="match status" value="1"/>
</dbReference>
<feature type="region of interest" description="Disordered" evidence="4">
    <location>
        <begin position="1"/>
        <end position="20"/>
    </location>
</feature>
<dbReference type="InterPro" id="IPR001547">
    <property type="entry name" value="Glyco_hydro_5"/>
</dbReference>
<evidence type="ECO:0000256" key="4">
    <source>
        <dbReference type="SAM" id="MobiDB-lite"/>
    </source>
</evidence>
<dbReference type="Gene3D" id="3.20.20.80">
    <property type="entry name" value="Glycosidases"/>
    <property type="match status" value="1"/>
</dbReference>
<dbReference type="HOGENOM" id="CLU_036995_0_0_4"/>
<evidence type="ECO:0000256" key="1">
    <source>
        <dbReference type="ARBA" id="ARBA00022801"/>
    </source>
</evidence>
<dbReference type="GO" id="GO:0008422">
    <property type="term" value="F:beta-glucosidase activity"/>
    <property type="evidence" value="ECO:0007669"/>
    <property type="project" value="TreeGrafter"/>
</dbReference>
<dbReference type="GO" id="GO:0009986">
    <property type="term" value="C:cell surface"/>
    <property type="evidence" value="ECO:0007669"/>
    <property type="project" value="TreeGrafter"/>
</dbReference>
<reference evidence="6 7" key="2">
    <citation type="journal article" date="2016" name="Appl. Microbiol. Biotechnol.">
        <title>Mutations improving production and secretion of extracellular lipase by Burkholderia glumae PG1.</title>
        <authorList>
            <person name="Knapp A."/>
            <person name="Voget S."/>
            <person name="Gao R."/>
            <person name="Zaburannyi N."/>
            <person name="Krysciak D."/>
            <person name="Breuer M."/>
            <person name="Hauer B."/>
            <person name="Streit W.R."/>
            <person name="Muller R."/>
            <person name="Daniel R."/>
            <person name="Jaeger K.E."/>
        </authorList>
    </citation>
    <scope>NUCLEOTIDE SEQUENCE [LARGE SCALE GENOMIC DNA]</scope>
    <source>
        <strain evidence="6 7">PG1</strain>
    </source>
</reference>
<keyword evidence="1 3" id="KW-0378">Hydrolase</keyword>
<evidence type="ECO:0000256" key="2">
    <source>
        <dbReference type="ARBA" id="ARBA00023295"/>
    </source>
</evidence>
<dbReference type="EMBL" id="CP002581">
    <property type="protein sequence ID" value="AJK50131.1"/>
    <property type="molecule type" value="Genomic_DNA"/>
</dbReference>